<evidence type="ECO:0000256" key="1">
    <source>
        <dbReference type="ARBA" id="ARBA00023015"/>
    </source>
</evidence>
<dbReference type="InterPro" id="IPR050313">
    <property type="entry name" value="Carb_Metab_HTH_regulators"/>
</dbReference>
<keyword evidence="1" id="KW-0805">Transcription regulation</keyword>
<dbReference type="Proteomes" id="UP000235658">
    <property type="component" value="Unassembled WGS sequence"/>
</dbReference>
<protein>
    <submittedName>
        <fullName evidence="4">DeoR/GlpR transcriptional regulator</fullName>
    </submittedName>
</protein>
<evidence type="ECO:0000313" key="4">
    <source>
        <dbReference type="EMBL" id="PMC81501.1"/>
    </source>
</evidence>
<feature type="domain" description="HTH deoR-type" evidence="3">
    <location>
        <begin position="3"/>
        <end position="58"/>
    </location>
</feature>
<proteinExistence type="predicted"/>
<dbReference type="GO" id="GO:0003700">
    <property type="term" value="F:DNA-binding transcription factor activity"/>
    <property type="evidence" value="ECO:0007669"/>
    <property type="project" value="InterPro"/>
</dbReference>
<dbReference type="RefSeq" id="WP_102198059.1">
    <property type="nucleotide sequence ID" value="NZ_CAMQCN010000039.1"/>
</dbReference>
<dbReference type="GeneID" id="84578653"/>
<accession>A0A2N6UIM6</accession>
<dbReference type="AlphaFoldDB" id="A0A2N6UIM6"/>
<dbReference type="InterPro" id="IPR036388">
    <property type="entry name" value="WH-like_DNA-bd_sf"/>
</dbReference>
<evidence type="ECO:0000313" key="5">
    <source>
        <dbReference type="Proteomes" id="UP000235658"/>
    </source>
</evidence>
<gene>
    <name evidence="4" type="ORF">CJ192_05595</name>
</gene>
<dbReference type="PANTHER" id="PTHR30363">
    <property type="entry name" value="HTH-TYPE TRANSCRIPTIONAL REGULATOR SRLR-RELATED"/>
    <property type="match status" value="1"/>
</dbReference>
<comment type="caution">
    <text evidence="4">The sequence shown here is derived from an EMBL/GenBank/DDBJ whole genome shotgun (WGS) entry which is preliminary data.</text>
</comment>
<dbReference type="Gene3D" id="3.40.50.1360">
    <property type="match status" value="1"/>
</dbReference>
<dbReference type="Gene3D" id="1.10.10.10">
    <property type="entry name" value="Winged helix-like DNA-binding domain superfamily/Winged helix DNA-binding domain"/>
    <property type="match status" value="1"/>
</dbReference>
<reference evidence="4 5" key="1">
    <citation type="submission" date="2017-09" db="EMBL/GenBank/DDBJ databases">
        <title>Bacterial strain isolated from the female urinary microbiota.</title>
        <authorList>
            <person name="Thomas-White K."/>
            <person name="Kumar N."/>
            <person name="Forster S."/>
            <person name="Putonti C."/>
            <person name="Lawley T."/>
            <person name="Wolfe A.J."/>
        </authorList>
    </citation>
    <scope>NUCLEOTIDE SEQUENCE [LARGE SCALE GENOMIC DNA]</scope>
    <source>
        <strain evidence="4 5">UMB0204</strain>
    </source>
</reference>
<dbReference type="PANTHER" id="PTHR30363:SF44">
    <property type="entry name" value="AGA OPERON TRANSCRIPTIONAL REPRESSOR-RELATED"/>
    <property type="match status" value="1"/>
</dbReference>
<dbReference type="InterPro" id="IPR001034">
    <property type="entry name" value="DeoR_HTH"/>
</dbReference>
<dbReference type="InterPro" id="IPR037171">
    <property type="entry name" value="NagB/RpiA_transferase-like"/>
</dbReference>
<dbReference type="PRINTS" id="PR00037">
    <property type="entry name" value="HTHLACR"/>
</dbReference>
<dbReference type="SMART" id="SM01134">
    <property type="entry name" value="DeoRC"/>
    <property type="match status" value="1"/>
</dbReference>
<evidence type="ECO:0000256" key="2">
    <source>
        <dbReference type="ARBA" id="ARBA00023163"/>
    </source>
</evidence>
<sequence length="249" mass="28215">MFTEQRRIEILTYLREKNEVSVADLAGKFNVSLPTIRSDLTFLEENNKLTRTHGGAILNKKIGEYQTISEKKIINTDKKTIIAKKAIDLVEENDTIALDSGTTSFELCKKLTSFDKLTLIINDFAIANFLSENSTFKLIFVGGLIGRDINSTNGPKALSFLDNINCDKAFISCESFDLKKGFSTFDENQAAFKKRLMETSKTKIMLLDSSKFDKVSSFTFSKIEDFDYLISDKVSENYRKKIVKTTKII</sequence>
<organism evidence="4 5">
    <name type="scientific">Anaerococcus hydrogenalis</name>
    <dbReference type="NCBI Taxonomy" id="33029"/>
    <lineage>
        <taxon>Bacteria</taxon>
        <taxon>Bacillati</taxon>
        <taxon>Bacillota</taxon>
        <taxon>Tissierellia</taxon>
        <taxon>Tissierellales</taxon>
        <taxon>Peptoniphilaceae</taxon>
        <taxon>Anaerococcus</taxon>
    </lineage>
</organism>
<dbReference type="PROSITE" id="PS51000">
    <property type="entry name" value="HTH_DEOR_2"/>
    <property type="match status" value="1"/>
</dbReference>
<dbReference type="InterPro" id="IPR014036">
    <property type="entry name" value="DeoR-like_C"/>
</dbReference>
<dbReference type="SUPFAM" id="SSF46785">
    <property type="entry name" value="Winged helix' DNA-binding domain"/>
    <property type="match status" value="1"/>
</dbReference>
<evidence type="ECO:0000259" key="3">
    <source>
        <dbReference type="PROSITE" id="PS51000"/>
    </source>
</evidence>
<dbReference type="InterPro" id="IPR036390">
    <property type="entry name" value="WH_DNA-bd_sf"/>
</dbReference>
<dbReference type="SMART" id="SM00420">
    <property type="entry name" value="HTH_DEOR"/>
    <property type="match status" value="1"/>
</dbReference>
<keyword evidence="2" id="KW-0804">Transcription</keyword>
<dbReference type="SUPFAM" id="SSF100950">
    <property type="entry name" value="NagB/RpiA/CoA transferase-like"/>
    <property type="match status" value="1"/>
</dbReference>
<dbReference type="Pfam" id="PF00455">
    <property type="entry name" value="DeoRC"/>
    <property type="match status" value="1"/>
</dbReference>
<name>A0A2N6UIM6_9FIRM</name>
<dbReference type="Pfam" id="PF08220">
    <property type="entry name" value="HTH_DeoR"/>
    <property type="match status" value="1"/>
</dbReference>
<dbReference type="EMBL" id="PNHP01000003">
    <property type="protein sequence ID" value="PMC81501.1"/>
    <property type="molecule type" value="Genomic_DNA"/>
</dbReference>